<keyword evidence="5" id="KW-0472">Membrane</keyword>
<keyword evidence="5" id="KW-0812">Transmembrane</keyword>
<evidence type="ECO:0000313" key="8">
    <source>
        <dbReference type="Proteomes" id="UP000578030"/>
    </source>
</evidence>
<dbReference type="GO" id="GO:0016042">
    <property type="term" value="P:lipid catabolic process"/>
    <property type="evidence" value="ECO:0007669"/>
    <property type="project" value="UniProtKB-UniRule"/>
</dbReference>
<name>A0A7W4KAH2_9PROT</name>
<gene>
    <name evidence="7" type="ORF">HLH28_17085</name>
</gene>
<comment type="caution">
    <text evidence="7">The sequence shown here is derived from an EMBL/GenBank/DDBJ whole genome shotgun (WGS) entry which is preliminary data.</text>
</comment>
<feature type="transmembrane region" description="Helical" evidence="5">
    <location>
        <begin position="82"/>
        <end position="103"/>
    </location>
</feature>
<keyword evidence="2 4" id="KW-0442">Lipid degradation</keyword>
<dbReference type="InterPro" id="IPR002641">
    <property type="entry name" value="PNPLA_dom"/>
</dbReference>
<feature type="short sequence motif" description="GXSXG" evidence="4">
    <location>
        <begin position="48"/>
        <end position="52"/>
    </location>
</feature>
<reference evidence="7 8" key="1">
    <citation type="submission" date="2020-04" db="EMBL/GenBank/DDBJ databases">
        <title>Description of novel Gluconacetobacter.</title>
        <authorList>
            <person name="Sombolestani A."/>
        </authorList>
    </citation>
    <scope>NUCLEOTIDE SEQUENCE [LARGE SCALE GENOMIC DNA]</scope>
    <source>
        <strain evidence="7 8">LMG 27802</strain>
    </source>
</reference>
<feature type="short sequence motif" description="GXGXXG" evidence="4">
    <location>
        <begin position="19"/>
        <end position="24"/>
    </location>
</feature>
<dbReference type="AlphaFoldDB" id="A0A7W4KAH2"/>
<evidence type="ECO:0000256" key="2">
    <source>
        <dbReference type="ARBA" id="ARBA00022963"/>
    </source>
</evidence>
<dbReference type="Gene3D" id="3.40.1090.10">
    <property type="entry name" value="Cytosolic phospholipase A2 catalytic domain"/>
    <property type="match status" value="2"/>
</dbReference>
<organism evidence="7 8">
    <name type="scientific">Gluconacetobacter tumulisoli</name>
    <dbReference type="NCBI Taxonomy" id="1286189"/>
    <lineage>
        <taxon>Bacteria</taxon>
        <taxon>Pseudomonadati</taxon>
        <taxon>Pseudomonadota</taxon>
        <taxon>Alphaproteobacteria</taxon>
        <taxon>Acetobacterales</taxon>
        <taxon>Acetobacteraceae</taxon>
        <taxon>Gluconacetobacter</taxon>
    </lineage>
</organism>
<sequence>MRDKLRREHSAAPVFCIQGGGARGAWEAGVLAGLLKSGKITTPCAIWGTSAGALNALWSRDPSVQKEPLKLLDYWTTMASRFICLGILLISCILMIVWCIFYVFHLSLIIIFAVVIFLFSLISILCLLCLCKILKRLPGILPSSFVRLIIPRPKGIAPGWFVYTCVANVDSQSWPEQWEDTNDGWFFLKNDSSACSSENLHTGEMVDAFDVAVASASIPGLVRPTRLSGMTLLDGGLVANLPAGFILTNGATGGAYVLCIVPRAVEDLSHSDPIDRRTLDFLVHLKDEQEKHRSSSNDGSHNTGPAHALIPIFIISPKKKLKSGLCKFWCPLLRREFKQGNEEAIMFSNALKKFAAGNMSLMQEYLLENVMRSCEAPTGVSRKPLWLKWVNTRW</sequence>
<evidence type="ECO:0000256" key="3">
    <source>
        <dbReference type="ARBA" id="ARBA00023098"/>
    </source>
</evidence>
<evidence type="ECO:0000256" key="1">
    <source>
        <dbReference type="ARBA" id="ARBA00022801"/>
    </source>
</evidence>
<evidence type="ECO:0000259" key="6">
    <source>
        <dbReference type="PROSITE" id="PS51635"/>
    </source>
</evidence>
<feature type="short sequence motif" description="DGA/G" evidence="4">
    <location>
        <begin position="234"/>
        <end position="236"/>
    </location>
</feature>
<dbReference type="SUPFAM" id="SSF52151">
    <property type="entry name" value="FabD/lysophospholipase-like"/>
    <property type="match status" value="1"/>
</dbReference>
<dbReference type="PANTHER" id="PTHR14226:SF29">
    <property type="entry name" value="NEUROPATHY TARGET ESTERASE SWS"/>
    <property type="match status" value="1"/>
</dbReference>
<dbReference type="InterPro" id="IPR050301">
    <property type="entry name" value="NTE"/>
</dbReference>
<feature type="domain" description="PNPLA" evidence="6">
    <location>
        <begin position="15"/>
        <end position="247"/>
    </location>
</feature>
<keyword evidence="3 4" id="KW-0443">Lipid metabolism</keyword>
<dbReference type="EMBL" id="JABEQM010000022">
    <property type="protein sequence ID" value="MBB2203265.1"/>
    <property type="molecule type" value="Genomic_DNA"/>
</dbReference>
<evidence type="ECO:0000313" key="7">
    <source>
        <dbReference type="EMBL" id="MBB2203265.1"/>
    </source>
</evidence>
<protein>
    <submittedName>
        <fullName evidence="7">Patatin-like phospholipase family protein</fullName>
    </submittedName>
</protein>
<dbReference type="Pfam" id="PF01734">
    <property type="entry name" value="Patatin"/>
    <property type="match status" value="2"/>
</dbReference>
<keyword evidence="8" id="KW-1185">Reference proteome</keyword>
<keyword evidence="5" id="KW-1133">Transmembrane helix</keyword>
<dbReference type="PANTHER" id="PTHR14226">
    <property type="entry name" value="NEUROPATHY TARGET ESTERASE/SWISS CHEESE D.MELANOGASTER"/>
    <property type="match status" value="1"/>
</dbReference>
<feature type="active site" description="Nucleophile" evidence="4">
    <location>
        <position position="50"/>
    </location>
</feature>
<dbReference type="PROSITE" id="PS51635">
    <property type="entry name" value="PNPLA"/>
    <property type="match status" value="1"/>
</dbReference>
<feature type="active site" description="Proton acceptor" evidence="4">
    <location>
        <position position="234"/>
    </location>
</feature>
<keyword evidence="1 4" id="KW-0378">Hydrolase</keyword>
<evidence type="ECO:0000256" key="4">
    <source>
        <dbReference type="PROSITE-ProRule" id="PRU01161"/>
    </source>
</evidence>
<accession>A0A7W4KAH2</accession>
<feature type="transmembrane region" description="Helical" evidence="5">
    <location>
        <begin position="109"/>
        <end position="131"/>
    </location>
</feature>
<dbReference type="InterPro" id="IPR016035">
    <property type="entry name" value="Acyl_Trfase/lysoPLipase"/>
</dbReference>
<dbReference type="Proteomes" id="UP000578030">
    <property type="component" value="Unassembled WGS sequence"/>
</dbReference>
<proteinExistence type="predicted"/>
<dbReference type="GO" id="GO:0016787">
    <property type="term" value="F:hydrolase activity"/>
    <property type="evidence" value="ECO:0007669"/>
    <property type="project" value="UniProtKB-UniRule"/>
</dbReference>
<evidence type="ECO:0000256" key="5">
    <source>
        <dbReference type="SAM" id="Phobius"/>
    </source>
</evidence>